<dbReference type="OMA" id="AHVVNNW"/>
<name>R7Z5Q1_CONA1</name>
<dbReference type="GO" id="GO:0016799">
    <property type="term" value="F:hydrolase activity, hydrolyzing N-glycosyl compounds"/>
    <property type="evidence" value="ECO:0007669"/>
    <property type="project" value="InterPro"/>
</dbReference>
<evidence type="ECO:0000256" key="1">
    <source>
        <dbReference type="ARBA" id="ARBA00009176"/>
    </source>
</evidence>
<protein>
    <recommendedName>
        <fullName evidence="2">Inosine/uridine-preferring nucleoside hydrolase domain-containing protein</fullName>
    </recommendedName>
</protein>
<dbReference type="PANTHER" id="PTHR43264">
    <property type="match status" value="1"/>
</dbReference>
<dbReference type="EMBL" id="JH767611">
    <property type="protein sequence ID" value="EON69344.1"/>
    <property type="molecule type" value="Genomic_DNA"/>
</dbReference>
<evidence type="ECO:0000313" key="3">
    <source>
        <dbReference type="EMBL" id="EON69344.1"/>
    </source>
</evidence>
<dbReference type="GeneID" id="19905915"/>
<dbReference type="SUPFAM" id="SSF53590">
    <property type="entry name" value="Nucleoside hydrolase"/>
    <property type="match status" value="1"/>
</dbReference>
<accession>R7Z5Q1</accession>
<reference evidence="4" key="1">
    <citation type="submission" date="2012-06" db="EMBL/GenBank/DDBJ databases">
        <title>The genome sequence of Coniosporium apollinis CBS 100218.</title>
        <authorList>
            <consortium name="The Broad Institute Genome Sequencing Platform"/>
            <person name="Cuomo C."/>
            <person name="Gorbushina A."/>
            <person name="Noack S."/>
            <person name="Walker B."/>
            <person name="Young S.K."/>
            <person name="Zeng Q."/>
            <person name="Gargeya S."/>
            <person name="Fitzgerald M."/>
            <person name="Haas B."/>
            <person name="Abouelleil A."/>
            <person name="Alvarado L."/>
            <person name="Arachchi H.M."/>
            <person name="Berlin A.M."/>
            <person name="Chapman S.B."/>
            <person name="Goldberg J."/>
            <person name="Griggs A."/>
            <person name="Gujja S."/>
            <person name="Hansen M."/>
            <person name="Howarth C."/>
            <person name="Imamovic A."/>
            <person name="Larimer J."/>
            <person name="McCowan C."/>
            <person name="Montmayeur A."/>
            <person name="Murphy C."/>
            <person name="Neiman D."/>
            <person name="Pearson M."/>
            <person name="Priest M."/>
            <person name="Roberts A."/>
            <person name="Saif S."/>
            <person name="Shea T."/>
            <person name="Sisk P."/>
            <person name="Sykes S."/>
            <person name="Wortman J."/>
            <person name="Nusbaum C."/>
            <person name="Birren B."/>
        </authorList>
    </citation>
    <scope>NUCLEOTIDE SEQUENCE [LARGE SCALE GENOMIC DNA]</scope>
    <source>
        <strain evidence="4">CBS 100218</strain>
    </source>
</reference>
<dbReference type="AlphaFoldDB" id="R7Z5Q1"/>
<comment type="similarity">
    <text evidence="1">Belongs to the IUNH family.</text>
</comment>
<organism evidence="3 4">
    <name type="scientific">Coniosporium apollinis (strain CBS 100218)</name>
    <name type="common">Rock-inhabiting black yeast</name>
    <dbReference type="NCBI Taxonomy" id="1168221"/>
    <lineage>
        <taxon>Eukaryota</taxon>
        <taxon>Fungi</taxon>
        <taxon>Dikarya</taxon>
        <taxon>Ascomycota</taxon>
        <taxon>Pezizomycotina</taxon>
        <taxon>Dothideomycetes</taxon>
        <taxon>Dothideomycetes incertae sedis</taxon>
        <taxon>Coniosporium</taxon>
    </lineage>
</organism>
<dbReference type="OrthoDB" id="187522at2759"/>
<evidence type="ECO:0000313" key="4">
    <source>
        <dbReference type="Proteomes" id="UP000016924"/>
    </source>
</evidence>
<dbReference type="eggNOG" id="ENOG502SKET">
    <property type="taxonomic scope" value="Eukaryota"/>
</dbReference>
<dbReference type="InterPro" id="IPR036452">
    <property type="entry name" value="Ribo_hydro-like"/>
</dbReference>
<dbReference type="PANTHER" id="PTHR43264:SF1">
    <property type="entry name" value="INOSINE_URIDINE-PREFERRING NUCLEOSIDE HYDROLASE DOMAIN-CONTAINING PROTEIN"/>
    <property type="match status" value="1"/>
</dbReference>
<sequence>MLLPRHIQDVSHRFSDAGALLLACTSPHTSLLAVQVNVPSSYSALAVSAILGHYGHGEVPIGLRRPINNDHFFDSQGFALGEYASKVAYHWQGGSLRWDAVEEVSEPVELYRELLAAEEDGAVKIASIGFLENLSTLLNSTADNISPLPGPELIKAKVAELVIMGGEYPSGYEFNFWGDNPVHTAHVVNNWPGKVTFSGLEMGKGVMSGAELTVKGPANDPVRKAYEWYGGHNASRMSWDPLTMLYAIQGLGNLFRYANSYGYNHAFPNGSNTWIFDERHTDQHWLELKVDDNTAGKMLDELYLKGAWSAVSGGMTGVENQESGELQVELGR</sequence>
<gene>
    <name evidence="3" type="ORF">W97_08604</name>
</gene>
<dbReference type="RefSeq" id="XP_007784661.1">
    <property type="nucleotide sequence ID" value="XM_007786471.1"/>
</dbReference>
<dbReference type="CDD" id="cd02652">
    <property type="entry name" value="nuc_hydro_2"/>
    <property type="match status" value="1"/>
</dbReference>
<evidence type="ECO:0000259" key="2">
    <source>
        <dbReference type="Pfam" id="PF01156"/>
    </source>
</evidence>
<feature type="domain" description="Inosine/uridine-preferring nucleoside hydrolase" evidence="2">
    <location>
        <begin position="15"/>
        <end position="255"/>
    </location>
</feature>
<dbReference type="HOGENOM" id="CLU_055874_1_0_1"/>
<dbReference type="Gene3D" id="3.90.245.10">
    <property type="entry name" value="Ribonucleoside hydrolase-like"/>
    <property type="match status" value="1"/>
</dbReference>
<proteinExistence type="inferred from homology"/>
<keyword evidence="4" id="KW-1185">Reference proteome</keyword>
<dbReference type="InterPro" id="IPR001910">
    <property type="entry name" value="Inosine/uridine_hydrolase_dom"/>
</dbReference>
<dbReference type="Proteomes" id="UP000016924">
    <property type="component" value="Unassembled WGS sequence"/>
</dbReference>
<dbReference type="Pfam" id="PF01156">
    <property type="entry name" value="IU_nuc_hydro"/>
    <property type="match status" value="1"/>
</dbReference>
<dbReference type="STRING" id="1168221.R7Z5Q1"/>